<dbReference type="SUPFAM" id="SSF56317">
    <property type="entry name" value="Carbon-nitrogen hydrolase"/>
    <property type="match status" value="1"/>
</dbReference>
<dbReference type="Gene3D" id="3.60.110.10">
    <property type="entry name" value="Carbon-nitrogen hydrolase"/>
    <property type="match status" value="1"/>
</dbReference>
<gene>
    <name evidence="3" type="ORF">NKR23_g10736</name>
</gene>
<protein>
    <submittedName>
        <fullName evidence="3">N-carbamoyl-D-amino acid hydrolase</fullName>
    </submittedName>
</protein>
<name>A0AA38R992_9PEZI</name>
<feature type="domain" description="CN hydrolase" evidence="2">
    <location>
        <begin position="5"/>
        <end position="310"/>
    </location>
</feature>
<sequence>MPRVIKVAAAQIGAVHKWSTRESTLKRMIDLLDSAVTKGAQLIVFPETAFTTFFPRYLFEDPAEVESYFEDDAGGDSIAESKNVKPLFRRARELGVDIWVGYGERTAEGRHFNTAVYYSGRSGRVLNKYRKTHVPGFVEPPFPGAEVHLEKRYFETGNLGFPAFRVPGLVENTLKEGTVQTDTEGRGDPIMGSLICNDRRWPESWRAYGLQGTELVLVGFNTNGKADDIYKPRKPVSLEEARAEALFHHRLVMQCNSYANSCFSISAGRCGMDDDKFDLIGGSSIVDSDGHIIAEAKTTEDEIVYAEIDLEECQKGKKEIFNFAVNRQPQSYGIITGQKGITEPQLLSQ</sequence>
<evidence type="ECO:0000256" key="1">
    <source>
        <dbReference type="ARBA" id="ARBA00022801"/>
    </source>
</evidence>
<keyword evidence="1 3" id="KW-0378">Hydrolase</keyword>
<reference evidence="3" key="1">
    <citation type="submission" date="2022-07" db="EMBL/GenBank/DDBJ databases">
        <title>Fungi with potential for degradation of polypropylene.</title>
        <authorList>
            <person name="Gostincar C."/>
        </authorList>
    </citation>
    <scope>NUCLEOTIDE SEQUENCE</scope>
    <source>
        <strain evidence="3">EXF-13308</strain>
    </source>
</reference>
<dbReference type="InterPro" id="IPR036526">
    <property type="entry name" value="C-N_Hydrolase_sf"/>
</dbReference>
<dbReference type="PANTHER" id="PTHR43674:SF12">
    <property type="entry name" value="NITRILASE C965.09-RELATED"/>
    <property type="match status" value="1"/>
</dbReference>
<accession>A0AA38R992</accession>
<evidence type="ECO:0000259" key="2">
    <source>
        <dbReference type="PROSITE" id="PS50263"/>
    </source>
</evidence>
<evidence type="ECO:0000313" key="3">
    <source>
        <dbReference type="EMBL" id="KAJ9133374.1"/>
    </source>
</evidence>
<dbReference type="InterPro" id="IPR003010">
    <property type="entry name" value="C-N_Hydrolase"/>
</dbReference>
<comment type="caution">
    <text evidence="3">The sequence shown here is derived from an EMBL/GenBank/DDBJ whole genome shotgun (WGS) entry which is preliminary data.</text>
</comment>
<dbReference type="AlphaFoldDB" id="A0AA38R992"/>
<proteinExistence type="predicted"/>
<dbReference type="EMBL" id="JANBVO010000050">
    <property type="protein sequence ID" value="KAJ9133374.1"/>
    <property type="molecule type" value="Genomic_DNA"/>
</dbReference>
<dbReference type="Proteomes" id="UP001174694">
    <property type="component" value="Unassembled WGS sequence"/>
</dbReference>
<dbReference type="GO" id="GO:0016811">
    <property type="term" value="F:hydrolase activity, acting on carbon-nitrogen (but not peptide) bonds, in linear amides"/>
    <property type="evidence" value="ECO:0007669"/>
    <property type="project" value="TreeGrafter"/>
</dbReference>
<organism evidence="3 4">
    <name type="scientific">Pleurostoma richardsiae</name>
    <dbReference type="NCBI Taxonomy" id="41990"/>
    <lineage>
        <taxon>Eukaryota</taxon>
        <taxon>Fungi</taxon>
        <taxon>Dikarya</taxon>
        <taxon>Ascomycota</taxon>
        <taxon>Pezizomycotina</taxon>
        <taxon>Sordariomycetes</taxon>
        <taxon>Sordariomycetidae</taxon>
        <taxon>Calosphaeriales</taxon>
        <taxon>Pleurostomataceae</taxon>
        <taxon>Pleurostoma</taxon>
    </lineage>
</organism>
<dbReference type="Pfam" id="PF00795">
    <property type="entry name" value="CN_hydrolase"/>
    <property type="match status" value="1"/>
</dbReference>
<dbReference type="PANTHER" id="PTHR43674">
    <property type="entry name" value="NITRILASE C965.09-RELATED"/>
    <property type="match status" value="1"/>
</dbReference>
<keyword evidence="4" id="KW-1185">Reference proteome</keyword>
<evidence type="ECO:0000313" key="4">
    <source>
        <dbReference type="Proteomes" id="UP001174694"/>
    </source>
</evidence>
<dbReference type="PROSITE" id="PS50263">
    <property type="entry name" value="CN_HYDROLASE"/>
    <property type="match status" value="1"/>
</dbReference>
<dbReference type="InterPro" id="IPR050345">
    <property type="entry name" value="Aliph_Amidase/BUP"/>
</dbReference>